<feature type="region of interest" description="Disordered" evidence="1">
    <location>
        <begin position="194"/>
        <end position="231"/>
    </location>
</feature>
<dbReference type="EMBL" id="JAXCLW010000006">
    <property type="protein sequence ID" value="MDY0884894.1"/>
    <property type="molecule type" value="Genomic_DNA"/>
</dbReference>
<evidence type="ECO:0000313" key="2">
    <source>
        <dbReference type="EMBL" id="MDY0884894.1"/>
    </source>
</evidence>
<dbReference type="Proteomes" id="UP001279642">
    <property type="component" value="Unassembled WGS sequence"/>
</dbReference>
<accession>A0ABU5EES8</accession>
<evidence type="ECO:0000313" key="3">
    <source>
        <dbReference type="Proteomes" id="UP001279642"/>
    </source>
</evidence>
<dbReference type="RefSeq" id="WP_320509967.1">
    <property type="nucleotide sequence ID" value="NZ_JAXCLW010000006.1"/>
</dbReference>
<organism evidence="2 3">
    <name type="scientific">Dongia soli</name>
    <dbReference type="NCBI Taxonomy" id="600628"/>
    <lineage>
        <taxon>Bacteria</taxon>
        <taxon>Pseudomonadati</taxon>
        <taxon>Pseudomonadota</taxon>
        <taxon>Alphaproteobacteria</taxon>
        <taxon>Rhodospirillales</taxon>
        <taxon>Dongiaceae</taxon>
        <taxon>Dongia</taxon>
    </lineage>
</organism>
<reference evidence="2 3" key="1">
    <citation type="journal article" date="2016" name="Antonie Van Leeuwenhoek">
        <title>Dongia soli sp. nov., isolated from soil from Dokdo, Korea.</title>
        <authorList>
            <person name="Kim D.U."/>
            <person name="Lee H."/>
            <person name="Kim H."/>
            <person name="Kim S.G."/>
            <person name="Ka J.O."/>
        </authorList>
    </citation>
    <scope>NUCLEOTIDE SEQUENCE [LARGE SCALE GENOMIC DNA]</scope>
    <source>
        <strain evidence="2 3">D78</strain>
    </source>
</reference>
<gene>
    <name evidence="2" type="ORF">SMD27_18765</name>
</gene>
<evidence type="ECO:0008006" key="4">
    <source>
        <dbReference type="Google" id="ProtNLM"/>
    </source>
</evidence>
<evidence type="ECO:0000256" key="1">
    <source>
        <dbReference type="SAM" id="MobiDB-lite"/>
    </source>
</evidence>
<name>A0ABU5EES8_9PROT</name>
<comment type="caution">
    <text evidence="2">The sequence shown here is derived from an EMBL/GenBank/DDBJ whole genome shotgun (WGS) entry which is preliminary data.</text>
</comment>
<proteinExistence type="predicted"/>
<protein>
    <recommendedName>
        <fullName evidence="4">N-acetyltransferase domain-containing protein</fullName>
    </recommendedName>
</protein>
<sequence>MARKPYHVVDATPDHAVALARIMRRADRDEIHAASGLGPLVGLRASLDASVLARCWLVEDQPACIFGLATDSLLSGTGRPWMLTSDLLLREQRIFLRHCRDFVAEMLDIFPVLANWVDARYIGSIKWLHWMGFRLYPAEPLGPFGMLFHRFEMRGGDVDCQPSVATVDPRIKSEGDNSGQVDVVQHTLSMNIAPHPQQTRLSPSDLIPVGAGRPSSAGSTVETEERKVTLA</sequence>
<keyword evidence="3" id="KW-1185">Reference proteome</keyword>